<evidence type="ECO:0000256" key="1">
    <source>
        <dbReference type="SAM" id="Phobius"/>
    </source>
</evidence>
<accession>A0A914R2Y8</accession>
<dbReference type="Pfam" id="PF14935">
    <property type="entry name" value="TMEM138"/>
    <property type="match status" value="1"/>
</dbReference>
<evidence type="ECO:0000313" key="2">
    <source>
        <dbReference type="Proteomes" id="UP000887564"/>
    </source>
</evidence>
<sequence length="61" mass="7492">PLSNRLFIHIIYLFNISRILLFFFSGSALYYFTYKRTALLLSHPKYQHDSEWIREKIRQKP</sequence>
<protein>
    <submittedName>
        <fullName evidence="3">Transmembrane protein 138</fullName>
    </submittedName>
</protein>
<dbReference type="WBParaSite" id="PEQ_0000062301-mRNA-1">
    <property type="protein sequence ID" value="PEQ_0000062301-mRNA-1"/>
    <property type="gene ID" value="PEQ_0000062301"/>
</dbReference>
<reference evidence="3" key="1">
    <citation type="submission" date="2022-11" db="UniProtKB">
        <authorList>
            <consortium name="WormBaseParasite"/>
        </authorList>
    </citation>
    <scope>IDENTIFICATION</scope>
</reference>
<keyword evidence="1" id="KW-0812">Transmembrane</keyword>
<proteinExistence type="predicted"/>
<dbReference type="AlphaFoldDB" id="A0A914R2Y8"/>
<keyword evidence="1" id="KW-1133">Transmembrane helix</keyword>
<organism evidence="2 3">
    <name type="scientific">Parascaris equorum</name>
    <name type="common">Equine roundworm</name>
    <dbReference type="NCBI Taxonomy" id="6256"/>
    <lineage>
        <taxon>Eukaryota</taxon>
        <taxon>Metazoa</taxon>
        <taxon>Ecdysozoa</taxon>
        <taxon>Nematoda</taxon>
        <taxon>Chromadorea</taxon>
        <taxon>Rhabditida</taxon>
        <taxon>Spirurina</taxon>
        <taxon>Ascaridomorpha</taxon>
        <taxon>Ascaridoidea</taxon>
        <taxon>Ascarididae</taxon>
        <taxon>Parascaris</taxon>
    </lineage>
</organism>
<keyword evidence="2" id="KW-1185">Reference proteome</keyword>
<dbReference type="Proteomes" id="UP000887564">
    <property type="component" value="Unplaced"/>
</dbReference>
<keyword evidence="1" id="KW-0472">Membrane</keyword>
<evidence type="ECO:0000313" key="3">
    <source>
        <dbReference type="WBParaSite" id="PEQ_0000062301-mRNA-1"/>
    </source>
</evidence>
<name>A0A914R2Y8_PAREQ</name>
<dbReference type="InterPro" id="IPR024133">
    <property type="entry name" value="TM_138"/>
</dbReference>
<feature type="transmembrane region" description="Helical" evidence="1">
    <location>
        <begin position="6"/>
        <end position="32"/>
    </location>
</feature>